<dbReference type="Proteomes" id="UP000316079">
    <property type="component" value="Unassembled WGS sequence"/>
</dbReference>
<sequence length="85" mass="9651">VNLEFNRVTGKSLIGEFFSALDGLYLGIEEVFMRMTGLVGQQLADLRKQKQSMEPTCNRCYDLRGLPIILGDNAYKFFTIQKVSI</sequence>
<accession>A0A553RI48</accession>
<gene>
    <name evidence="1" type="ORF">DNTS_026178</name>
</gene>
<reference evidence="1 2" key="1">
    <citation type="journal article" date="2019" name="Sci. Data">
        <title>Hybrid genome assembly and annotation of Danionella translucida.</title>
        <authorList>
            <person name="Kadobianskyi M."/>
            <person name="Schulze L."/>
            <person name="Schuelke M."/>
            <person name="Judkewitz B."/>
        </authorList>
    </citation>
    <scope>NUCLEOTIDE SEQUENCE [LARGE SCALE GENOMIC DNA]</scope>
    <source>
        <strain evidence="1 2">Bolton</strain>
    </source>
</reference>
<comment type="caution">
    <text evidence="1">The sequence shown here is derived from an EMBL/GenBank/DDBJ whole genome shotgun (WGS) entry which is preliminary data.</text>
</comment>
<dbReference type="EMBL" id="SRMA01024042">
    <property type="protein sequence ID" value="TRZ01830.1"/>
    <property type="molecule type" value="Genomic_DNA"/>
</dbReference>
<protein>
    <submittedName>
        <fullName evidence="1">Uncharacterized protein</fullName>
    </submittedName>
</protein>
<evidence type="ECO:0000313" key="2">
    <source>
        <dbReference type="Proteomes" id="UP000316079"/>
    </source>
</evidence>
<organism evidence="1 2">
    <name type="scientific">Danionella cerebrum</name>
    <dbReference type="NCBI Taxonomy" id="2873325"/>
    <lineage>
        <taxon>Eukaryota</taxon>
        <taxon>Metazoa</taxon>
        <taxon>Chordata</taxon>
        <taxon>Craniata</taxon>
        <taxon>Vertebrata</taxon>
        <taxon>Euteleostomi</taxon>
        <taxon>Actinopterygii</taxon>
        <taxon>Neopterygii</taxon>
        <taxon>Teleostei</taxon>
        <taxon>Ostariophysi</taxon>
        <taxon>Cypriniformes</taxon>
        <taxon>Danionidae</taxon>
        <taxon>Danioninae</taxon>
        <taxon>Danionella</taxon>
    </lineage>
</organism>
<dbReference type="OrthoDB" id="6512834at2759"/>
<name>A0A553RI48_9TELE</name>
<keyword evidence="2" id="KW-1185">Reference proteome</keyword>
<proteinExistence type="predicted"/>
<dbReference type="AlphaFoldDB" id="A0A553RI48"/>
<feature type="non-terminal residue" evidence="1">
    <location>
        <position position="1"/>
    </location>
</feature>
<evidence type="ECO:0000313" key="1">
    <source>
        <dbReference type="EMBL" id="TRZ01830.1"/>
    </source>
</evidence>